<dbReference type="PANTHER" id="PTHR11361:SF148">
    <property type="entry name" value="DNA MISMATCH REPAIR PROTEIN MSH6"/>
    <property type="match status" value="1"/>
</dbReference>
<reference evidence="3 4" key="1">
    <citation type="submission" date="2022-12" db="EMBL/GenBank/DDBJ databases">
        <title>Chromosome-level genome of Tegillarca granosa.</title>
        <authorList>
            <person name="Kim J."/>
        </authorList>
    </citation>
    <scope>NUCLEOTIDE SEQUENCE [LARGE SCALE GENOMIC DNA]</scope>
    <source>
        <strain evidence="3">Teg-2019</strain>
        <tissue evidence="3">Adductor muscle</tissue>
    </source>
</reference>
<proteinExistence type="inferred from homology"/>
<dbReference type="InterPro" id="IPR036678">
    <property type="entry name" value="MutS_con_dom_sf"/>
</dbReference>
<protein>
    <recommendedName>
        <fullName evidence="2">DNA mismatch repair protein MutS core domain-containing protein</fullName>
    </recommendedName>
</protein>
<dbReference type="SUPFAM" id="SSF48334">
    <property type="entry name" value="DNA repair protein MutS, domain III"/>
    <property type="match status" value="1"/>
</dbReference>
<evidence type="ECO:0000313" key="3">
    <source>
        <dbReference type="EMBL" id="KAJ8321863.1"/>
    </source>
</evidence>
<evidence type="ECO:0000259" key="2">
    <source>
        <dbReference type="Pfam" id="PF05192"/>
    </source>
</evidence>
<dbReference type="InterPro" id="IPR007696">
    <property type="entry name" value="DNA_mismatch_repair_MutS_core"/>
</dbReference>
<evidence type="ECO:0000256" key="1">
    <source>
        <dbReference type="ARBA" id="ARBA00006271"/>
    </source>
</evidence>
<feature type="domain" description="DNA mismatch repair protein MutS core" evidence="2">
    <location>
        <begin position="118"/>
        <end position="244"/>
    </location>
</feature>
<dbReference type="InterPro" id="IPR045076">
    <property type="entry name" value="MutS"/>
</dbReference>
<name>A0ABQ9FX83_TEGGR</name>
<dbReference type="Proteomes" id="UP001217089">
    <property type="component" value="Unassembled WGS sequence"/>
</dbReference>
<dbReference type="Gene3D" id="1.10.1420.10">
    <property type="match status" value="2"/>
</dbReference>
<dbReference type="Gene3D" id="3.30.420.110">
    <property type="entry name" value="MutS, connector domain"/>
    <property type="match status" value="1"/>
</dbReference>
<accession>A0ABQ9FX83</accession>
<dbReference type="InterPro" id="IPR036187">
    <property type="entry name" value="DNA_mismatch_repair_MutS_sf"/>
</dbReference>
<comment type="similarity">
    <text evidence="1">Belongs to the DNA mismatch repair MutS family.</text>
</comment>
<gene>
    <name evidence="3" type="ORF">KUTeg_000334</name>
</gene>
<evidence type="ECO:0000313" key="4">
    <source>
        <dbReference type="Proteomes" id="UP001217089"/>
    </source>
</evidence>
<dbReference type="PANTHER" id="PTHR11361">
    <property type="entry name" value="DNA MISMATCH REPAIR PROTEIN MUTS FAMILY MEMBER"/>
    <property type="match status" value="1"/>
</dbReference>
<dbReference type="Pfam" id="PF05192">
    <property type="entry name" value="MutS_III"/>
    <property type="match status" value="1"/>
</dbReference>
<dbReference type="EMBL" id="JARBDR010000018">
    <property type="protein sequence ID" value="KAJ8321863.1"/>
    <property type="molecule type" value="Genomic_DNA"/>
</dbReference>
<keyword evidence="4" id="KW-1185">Reference proteome</keyword>
<comment type="caution">
    <text evidence="3">The sequence shown here is derived from an EMBL/GenBank/DDBJ whole genome shotgun (WGS) entry which is preliminary data.</text>
</comment>
<sequence>MEAADSLGLTAKDEYSLAISALGAVIWSSYLEQLSGKYSPTISAIAAVNWSSYLEQLSYKYSLIIGALGAVIWYLQYSLLDQELLSMNHFEEYQPIDADTETTKSKSKSSVFFGRQHTNLVITENSSTGTLEGTLLERLDQCCTPFGHRLFRQWLCAPLCNPDSINDRLDAVYDLIGSQDIVFEVIDLMKKLPDLERFLGRIHSLGSASRGKNHPDSRAIFFDEAKYSKKKIEDFLSTLEGFRTTLKIGKKFSGCVSGYKSKLLKKTMTLDSVEDSGGLFPDLKEDLQFFENAFDHNKAKKDGVIVPSSGVDPEYDQAISDIKSTERKLNDYLEKQKTRLGCRVGKISEVRHK</sequence>
<organism evidence="3 4">
    <name type="scientific">Tegillarca granosa</name>
    <name type="common">Malaysian cockle</name>
    <name type="synonym">Anadara granosa</name>
    <dbReference type="NCBI Taxonomy" id="220873"/>
    <lineage>
        <taxon>Eukaryota</taxon>
        <taxon>Metazoa</taxon>
        <taxon>Spiralia</taxon>
        <taxon>Lophotrochozoa</taxon>
        <taxon>Mollusca</taxon>
        <taxon>Bivalvia</taxon>
        <taxon>Autobranchia</taxon>
        <taxon>Pteriomorphia</taxon>
        <taxon>Arcoida</taxon>
        <taxon>Arcoidea</taxon>
        <taxon>Arcidae</taxon>
        <taxon>Tegillarca</taxon>
    </lineage>
</organism>